<comment type="caution">
    <text evidence="1">The sequence shown here is derived from an EMBL/GenBank/DDBJ whole genome shotgun (WGS) entry which is preliminary data.</text>
</comment>
<proteinExistence type="predicted"/>
<organism evidence="1 2">
    <name type="scientific">Colocasia esculenta</name>
    <name type="common">Wild taro</name>
    <name type="synonym">Arum esculentum</name>
    <dbReference type="NCBI Taxonomy" id="4460"/>
    <lineage>
        <taxon>Eukaryota</taxon>
        <taxon>Viridiplantae</taxon>
        <taxon>Streptophyta</taxon>
        <taxon>Embryophyta</taxon>
        <taxon>Tracheophyta</taxon>
        <taxon>Spermatophyta</taxon>
        <taxon>Magnoliopsida</taxon>
        <taxon>Liliopsida</taxon>
        <taxon>Araceae</taxon>
        <taxon>Aroideae</taxon>
        <taxon>Colocasieae</taxon>
        <taxon>Colocasia</taxon>
    </lineage>
</organism>
<dbReference type="EMBL" id="NMUH01003528">
    <property type="protein sequence ID" value="MQM06051.1"/>
    <property type="molecule type" value="Genomic_DNA"/>
</dbReference>
<feature type="non-terminal residue" evidence="1">
    <location>
        <position position="1"/>
    </location>
</feature>
<reference evidence="1" key="1">
    <citation type="submission" date="2017-07" db="EMBL/GenBank/DDBJ databases">
        <title>Taro Niue Genome Assembly and Annotation.</title>
        <authorList>
            <person name="Atibalentja N."/>
            <person name="Keating K."/>
            <person name="Fields C.J."/>
        </authorList>
    </citation>
    <scope>NUCLEOTIDE SEQUENCE</scope>
    <source>
        <strain evidence="1">Niue_2</strain>
        <tissue evidence="1">Leaf</tissue>
    </source>
</reference>
<keyword evidence="2" id="KW-1185">Reference proteome</keyword>
<protein>
    <submittedName>
        <fullName evidence="1">Uncharacterized protein</fullName>
    </submittedName>
</protein>
<evidence type="ECO:0000313" key="1">
    <source>
        <dbReference type="EMBL" id="MQM06051.1"/>
    </source>
</evidence>
<dbReference type="AlphaFoldDB" id="A0A843WKH6"/>
<name>A0A843WKH6_COLES</name>
<dbReference type="Proteomes" id="UP000652761">
    <property type="component" value="Unassembled WGS sequence"/>
</dbReference>
<sequence>MGDLGVNGIDAKFLSVQQHRPNSKYKLLVVVDRRKKLQVAGSELSKLRFSHRLRVPLLLLAKSPRRVLGLQRGFGLKERDLSFHAEVDVRLSQPLGTAPQWLGLLVPGIPGLLRMQ</sequence>
<accession>A0A843WKH6</accession>
<evidence type="ECO:0000313" key="2">
    <source>
        <dbReference type="Proteomes" id="UP000652761"/>
    </source>
</evidence>
<gene>
    <name evidence="1" type="ORF">Taro_038869</name>
</gene>